<dbReference type="GeneID" id="89337872"/>
<protein>
    <submittedName>
        <fullName evidence="2">Uncharacterized protein</fullName>
    </submittedName>
</protein>
<dbReference type="RefSeq" id="WP_338601344.1">
    <property type="nucleotide sequence ID" value="NZ_CP146016.1"/>
</dbReference>
<reference evidence="2 3" key="1">
    <citation type="submission" date="2024-02" db="EMBL/GenBank/DDBJ databases">
        <title>STSV induces naive adaptation in Sulfolobus.</title>
        <authorList>
            <person name="Xiang X."/>
            <person name="Song M."/>
        </authorList>
    </citation>
    <scope>NUCLEOTIDE SEQUENCE [LARGE SCALE GENOMIC DNA]</scope>
    <source>
        <strain evidence="2 3">RT2</strain>
    </source>
</reference>
<evidence type="ECO:0000313" key="2">
    <source>
        <dbReference type="EMBL" id="WWQ60492.1"/>
    </source>
</evidence>
<feature type="transmembrane region" description="Helical" evidence="1">
    <location>
        <begin position="12"/>
        <end position="29"/>
    </location>
</feature>
<sequence length="686" mass="78492">MANIFGMDIRRFSVLFIALIIIIAIFNSFRNIQNIQQNYNISINTNTIETENLPSTYYSYIYNKSIYLSPNINDLKYVYASFADVQPPNYTLDVQNYKIPIFFNLSVRNVSLLSLLINYLSRNASMITPYAYGGLLSIASSAFMNITNQSSVIITPLPLNANDTENYSKFEIIIIYAKNFKPPASFQKGWSYPPNDNITWGPLSSEIVNTYTLTAYVIITYSINYFLASSNSHGSLSCPGDHRYNYLYYDANVYYAFYYYVNENGSTSLYAVVSNTQTIPYTGGTIGPVTESTTAAVPGNSINVQATAGLTFIENETETIQKIYRSCNESNQTIAGNAYNITYKYYPILSSITNISNTYIFYEYNVTLPLQITVFNGTNPTTHIYENSTHAINFGARKINVNISYLVWSSAPEIYSIKIKTNDTINITTLYINRQWDAGILNIIPNDVVQTSGSSYYYYLDFSIESNIVKSPPTWIDEKMIYNKYAAIDYFYLEQNASLATTLMNYIKDTINQSDMQYMKFEYFVLASQYVMYAFNTSIEAWNNLLELESMGNISWALVNAKILNLSTYPNLRYISGLLQFYNISRIPEIYNSSIYFNISGNNEVYLVDIYNAYYEQWDRIPFGNPYSFGNISFYTFQNTSIPYVGEEIYFYNADFIPEIIYAIFSYSNPSIAEITAIWNGTAWIS</sequence>
<dbReference type="AlphaFoldDB" id="A0AAX4L159"/>
<proteinExistence type="predicted"/>
<organism evidence="2 3">
    <name type="scientific">Sulfolobus tengchongensis</name>
    <dbReference type="NCBI Taxonomy" id="207809"/>
    <lineage>
        <taxon>Archaea</taxon>
        <taxon>Thermoproteota</taxon>
        <taxon>Thermoprotei</taxon>
        <taxon>Sulfolobales</taxon>
        <taxon>Sulfolobaceae</taxon>
        <taxon>Sulfolobus</taxon>
    </lineage>
</organism>
<dbReference type="Proteomes" id="UP001432202">
    <property type="component" value="Chromosome"/>
</dbReference>
<evidence type="ECO:0000256" key="1">
    <source>
        <dbReference type="SAM" id="Phobius"/>
    </source>
</evidence>
<keyword evidence="3" id="KW-1185">Reference proteome</keyword>
<dbReference type="EMBL" id="CP146016">
    <property type="protein sequence ID" value="WWQ60492.1"/>
    <property type="molecule type" value="Genomic_DNA"/>
</dbReference>
<keyword evidence="1" id="KW-0472">Membrane</keyword>
<keyword evidence="1" id="KW-0812">Transmembrane</keyword>
<gene>
    <name evidence="2" type="ORF">V6M85_13845</name>
</gene>
<keyword evidence="1" id="KW-1133">Transmembrane helix</keyword>
<evidence type="ECO:0000313" key="3">
    <source>
        <dbReference type="Proteomes" id="UP001432202"/>
    </source>
</evidence>
<name>A0AAX4L159_9CREN</name>
<accession>A0AAX4L159</accession>